<protein>
    <submittedName>
        <fullName evidence="5">BTB/POZ domain-containing protein At1g04390 isoform X1</fullName>
    </submittedName>
</protein>
<dbReference type="SMART" id="SM00225">
    <property type="entry name" value="BTB"/>
    <property type="match status" value="2"/>
</dbReference>
<dbReference type="Pfam" id="PF26522">
    <property type="entry name" value="ARM_6"/>
    <property type="match status" value="1"/>
</dbReference>
<evidence type="ECO:0000313" key="4">
    <source>
        <dbReference type="Proteomes" id="UP000504607"/>
    </source>
</evidence>
<dbReference type="InParanoid" id="A0A6I9SE47"/>
<dbReference type="PROSITE" id="PS50097">
    <property type="entry name" value="BTB"/>
    <property type="match status" value="2"/>
</dbReference>
<dbReference type="Proteomes" id="UP000504607">
    <property type="component" value="Unplaced"/>
</dbReference>
<dbReference type="OrthoDB" id="418748at2759"/>
<dbReference type="InterPro" id="IPR016024">
    <property type="entry name" value="ARM-type_fold"/>
</dbReference>
<dbReference type="SUPFAM" id="SSF48371">
    <property type="entry name" value="ARM repeat"/>
    <property type="match status" value="1"/>
</dbReference>
<feature type="region of interest" description="Disordered" evidence="2">
    <location>
        <begin position="723"/>
        <end position="750"/>
    </location>
</feature>
<evidence type="ECO:0000313" key="5">
    <source>
        <dbReference type="RefSeq" id="XP_010941581.1"/>
    </source>
</evidence>
<dbReference type="GeneID" id="105059827"/>
<gene>
    <name evidence="5" type="primary">LOC105059827</name>
</gene>
<name>A0A6I9SE47_ELAGV</name>
<dbReference type="PANTHER" id="PTHR35918">
    <property type="entry name" value="OS06G0674800 PROTEIN"/>
    <property type="match status" value="1"/>
</dbReference>
<sequence length="1024" mass="114167">MGSSSKAGKGRKCELSDYILILQRRLHEALSLGIKFCGNKMRKWQCMDAEIQAHALKTMAAFINCLSFSLLQHPLIKDSIFDMLVALEGILQAENERMLNLAGDVTLQLVKSLGKSICQYPMLEVIISLSHLLSLCRLPVAISSAVALNYILTNLGPVRGKSHEEVWNVLKKAGTVGNLILAFQDSEDRFQSPEYFTEMTSLLKTILWRWPLSRYHVWNNTRLLAKLGDNCANPDTSVVVSVLELFSVLALCGNGAVKLLERKELLFQVVQSMGKMRDYSVRVKALTLLQRLTGSAKGCTMVTTSYCEPVIRGIIDAMGEWRSSNSKKIPTDQMALVMEACRSALLTCWAGNHHSCFWNHDIHVILLNIILGNCSTIYLTHLAPSSQELIARVNDYVTNARPYVWDILGNLVVRYEEDFLPRARGNLCYLNLLISCACSVAADLMQKCCNSSSSYTSELEPVLRAVSLMVFSSSKYIQRQARHCLSDMVGPFGDAYLKCILASLQLNATGQVSLLSESLRAVNNLMSLACYSTLPLYQKLIVNSEGIKILSGIIKMCLNSDIHVSRSSVASHLRSSSDGKTCCWSHVEDWEGEDILLFYSLQTLSQLIEFSNLSCNHHKLTSGEIVICTMCEHCESQDLINILQYISSNIFGSGPQWYSAHILSFFGFYGFPSKIGRKMERALHEDVLADLELLLSNGQSLTVHGAILAARCPYLLPPKESFQKEKTWGDGSSKEQESRKDKGRSRHEVRMSDRVDSGALKKILEYVYTGFIHVDDDLVKPLKVLAKCCGLRSLSDMLHRKLPKWGTSSPSCIFNGALEPTGHLLSDVILEARAAEGMIWSCTLCQSSSPHKHAHKIVLYSGSDYLRALFQSGMHDSHSQIIKVPVGWEALVKLVSWFYLGELPSISIDCIWSNMDAEQQFHELQAYVELSSLAEFWCLEDVGEQSLKVVVSCLKSDKRSSVEIISFAASIGQWKIVEAGVNSIAPLYPKLLDAGELEDLDEEVLDMLRSGYVCYSQGSCNWSD</sequence>
<dbReference type="KEGG" id="egu:105059827"/>
<organism evidence="4 5">
    <name type="scientific">Elaeis guineensis var. tenera</name>
    <name type="common">Oil palm</name>
    <dbReference type="NCBI Taxonomy" id="51953"/>
    <lineage>
        <taxon>Eukaryota</taxon>
        <taxon>Viridiplantae</taxon>
        <taxon>Streptophyta</taxon>
        <taxon>Embryophyta</taxon>
        <taxon>Tracheophyta</taxon>
        <taxon>Spermatophyta</taxon>
        <taxon>Magnoliopsida</taxon>
        <taxon>Liliopsida</taxon>
        <taxon>Arecaceae</taxon>
        <taxon>Arecoideae</taxon>
        <taxon>Cocoseae</taxon>
        <taxon>Elaeidinae</taxon>
        <taxon>Elaeis</taxon>
    </lineage>
</organism>
<proteinExistence type="predicted"/>
<dbReference type="InterPro" id="IPR000210">
    <property type="entry name" value="BTB/POZ_dom"/>
</dbReference>
<dbReference type="PANTHER" id="PTHR35918:SF1">
    <property type="entry name" value="BTB DOMAIN-CONTAINING PROTEIN"/>
    <property type="match status" value="1"/>
</dbReference>
<dbReference type="InterPro" id="IPR044953">
    <property type="entry name" value="At1g04390-like"/>
</dbReference>
<evidence type="ECO:0000256" key="2">
    <source>
        <dbReference type="SAM" id="MobiDB-lite"/>
    </source>
</evidence>
<dbReference type="CDD" id="cd18186">
    <property type="entry name" value="BTB_POZ_ZBTB_KLHL-like"/>
    <property type="match status" value="1"/>
</dbReference>
<dbReference type="InterPro" id="IPR059007">
    <property type="entry name" value="ARM_At1g04390"/>
</dbReference>
<accession>A0A6I9SE47</accession>
<dbReference type="Pfam" id="PF00651">
    <property type="entry name" value="BTB"/>
    <property type="match status" value="2"/>
</dbReference>
<dbReference type="InterPro" id="IPR011333">
    <property type="entry name" value="SKP1/BTB/POZ_sf"/>
</dbReference>
<reference evidence="5" key="1">
    <citation type="submission" date="2025-08" db="UniProtKB">
        <authorList>
            <consortium name="RefSeq"/>
        </authorList>
    </citation>
    <scope>IDENTIFICATION</scope>
</reference>
<dbReference type="AlphaFoldDB" id="A0A6I9SE47"/>
<feature type="domain" description="BTB" evidence="3">
    <location>
        <begin position="826"/>
        <end position="907"/>
    </location>
</feature>
<evidence type="ECO:0000256" key="1">
    <source>
        <dbReference type="ARBA" id="ARBA00004906"/>
    </source>
</evidence>
<dbReference type="Gene3D" id="3.30.710.10">
    <property type="entry name" value="Potassium Channel Kv1.1, Chain A"/>
    <property type="match status" value="2"/>
</dbReference>
<comment type="pathway">
    <text evidence="1">Protein modification; protein ubiquitination.</text>
</comment>
<evidence type="ECO:0000259" key="3">
    <source>
        <dbReference type="PROSITE" id="PS50097"/>
    </source>
</evidence>
<keyword evidence="4" id="KW-1185">Reference proteome</keyword>
<dbReference type="SUPFAM" id="SSF54695">
    <property type="entry name" value="POZ domain"/>
    <property type="match status" value="2"/>
</dbReference>
<feature type="domain" description="BTB" evidence="3">
    <location>
        <begin position="689"/>
        <end position="776"/>
    </location>
</feature>
<dbReference type="RefSeq" id="XP_010941581.1">
    <property type="nucleotide sequence ID" value="XM_010943279.3"/>
</dbReference>